<sequence length="582" mass="63314">MADQRRPRRRRAARPRRKAQTCGLFLRLPLSLSLGLSFGASLLSLPLLAGAARAQDLVSPGGIDQLAVPGPDAPFGTGRLLQGTGPGPWIDSFDLFDLPAGGRAPAGAPRSGWTLTPSLAVQLGATDNVRNSRTDRQADVYARINPTIAVSADTEEVTGRLVYRPVARFNVNTSDQNRVDQIFSGQALVTLVPDLLYFDARGSGDVRSLVSDIGLTDEFGSRQDRVQGLRYQLSPYLVHRFGEFATTRIGYVYRGSSESGRNVSRPGETLPFFNGQGFTANEGYGILRSGENWGRAAWELRTVNTVFDGNGVYSGAYRYIHTLQVRYGLTREIAVLGEGGWQDQRFNGRTPFEVHDAVWSAGVRLSPDPDSVLIIRYGRRDGYNAVNGNGSINIGVRTRIFGAYSDRIGTAALQASDLLSSTVLDEFGNQVDSSSGIPAPLAYRTPFSTSQSNVFRIKRAIAGIGQTWRRDSVSLFYVNERRDPVAIAEGTTAFSTRTNSAGLSWTHSLTPSTTLSGLGRIGFTEQQAGRDGVNYTLQAVLSQRFTPTLFGSVLLRHTSRETTGTSGATTQNTILFSLRQFF</sequence>
<comment type="caution">
    <text evidence="1">The sequence shown here is derived from an EMBL/GenBank/DDBJ whole genome shotgun (WGS) entry which is preliminary data.</text>
</comment>
<keyword evidence="2" id="KW-1185">Reference proteome</keyword>
<reference evidence="1 2" key="1">
    <citation type="journal article" date="2020" name="Microorganisms">
        <title>Osmotic Adaptation and Compatible Solute Biosynthesis of Phototrophic Bacteria as Revealed from Genome Analyses.</title>
        <authorList>
            <person name="Imhoff J.F."/>
            <person name="Rahn T."/>
            <person name="Kunzel S."/>
            <person name="Keller A."/>
            <person name="Neulinger S.C."/>
        </authorList>
    </citation>
    <scope>NUCLEOTIDE SEQUENCE [LARGE SCALE GENOMIC DNA]</scope>
    <source>
        <strain evidence="1 2">DSM 15382</strain>
    </source>
</reference>
<dbReference type="EMBL" id="NRSG01000021">
    <property type="protein sequence ID" value="MBK1657572.1"/>
    <property type="molecule type" value="Genomic_DNA"/>
</dbReference>
<accession>A0ABS1CU93</accession>
<evidence type="ECO:0000313" key="1">
    <source>
        <dbReference type="EMBL" id="MBK1657572.1"/>
    </source>
</evidence>
<proteinExistence type="predicted"/>
<dbReference type="InterPro" id="IPR017467">
    <property type="entry name" value="CHP03016_PEP-CTERM"/>
</dbReference>
<dbReference type="NCBIfam" id="TIGR03016">
    <property type="entry name" value="pepcterm_hypo_1"/>
    <property type="match status" value="1"/>
</dbReference>
<dbReference type="Proteomes" id="UP000697995">
    <property type="component" value="Unassembled WGS sequence"/>
</dbReference>
<protein>
    <submittedName>
        <fullName evidence="1">TIGR03016 family PEP-CTERM system-associated outer membrane protein</fullName>
    </submittedName>
</protein>
<dbReference type="RefSeq" id="WP_158292023.1">
    <property type="nucleotide sequence ID" value="NZ_NRSG01000021.1"/>
</dbReference>
<organism evidence="1 2">
    <name type="scientific">Paracraurococcus ruber</name>
    <dbReference type="NCBI Taxonomy" id="77675"/>
    <lineage>
        <taxon>Bacteria</taxon>
        <taxon>Pseudomonadati</taxon>
        <taxon>Pseudomonadota</taxon>
        <taxon>Alphaproteobacteria</taxon>
        <taxon>Acetobacterales</taxon>
        <taxon>Roseomonadaceae</taxon>
        <taxon>Paracraurococcus</taxon>
    </lineage>
</organism>
<evidence type="ECO:0000313" key="2">
    <source>
        <dbReference type="Proteomes" id="UP000697995"/>
    </source>
</evidence>
<gene>
    <name evidence="1" type="ORF">CKO45_04930</name>
</gene>
<name>A0ABS1CU93_9PROT</name>